<organism evidence="1 2">
    <name type="scientific">Seminavis robusta</name>
    <dbReference type="NCBI Taxonomy" id="568900"/>
    <lineage>
        <taxon>Eukaryota</taxon>
        <taxon>Sar</taxon>
        <taxon>Stramenopiles</taxon>
        <taxon>Ochrophyta</taxon>
        <taxon>Bacillariophyta</taxon>
        <taxon>Bacillariophyceae</taxon>
        <taxon>Bacillariophycidae</taxon>
        <taxon>Naviculales</taxon>
        <taxon>Naviculaceae</taxon>
        <taxon>Seminavis</taxon>
    </lineage>
</organism>
<name>A0A9N8HX08_9STRA</name>
<evidence type="ECO:0000313" key="2">
    <source>
        <dbReference type="Proteomes" id="UP001153069"/>
    </source>
</evidence>
<dbReference type="PANTHER" id="PTHR13132:SF29">
    <property type="entry name" value="ALPHA-(1,6)-FUCOSYLTRANSFERASE"/>
    <property type="match status" value="1"/>
</dbReference>
<protein>
    <submittedName>
        <fullName evidence="1">Uncharacterized protein</fullName>
    </submittedName>
</protein>
<gene>
    <name evidence="1" type="ORF">SEMRO_2357_G324600.1</name>
</gene>
<dbReference type="OrthoDB" id="2014825at2759"/>
<comment type="caution">
    <text evidence="1">The sequence shown here is derived from an EMBL/GenBank/DDBJ whole genome shotgun (WGS) entry which is preliminary data.</text>
</comment>
<keyword evidence="2" id="KW-1185">Reference proteome</keyword>
<dbReference type="PANTHER" id="PTHR13132">
    <property type="entry name" value="ALPHA- 1,6 -FUCOSYLTRANSFERASE"/>
    <property type="match status" value="1"/>
</dbReference>
<proteinExistence type="predicted"/>
<dbReference type="Gene3D" id="3.40.50.11350">
    <property type="match status" value="1"/>
</dbReference>
<dbReference type="GO" id="GO:0046921">
    <property type="term" value="F:alpha-(1-&gt;6)-fucosyltransferase activity"/>
    <property type="evidence" value="ECO:0007669"/>
    <property type="project" value="TreeGrafter"/>
</dbReference>
<dbReference type="EMBL" id="CAICTM010002355">
    <property type="protein sequence ID" value="CAB9528926.1"/>
    <property type="molecule type" value="Genomic_DNA"/>
</dbReference>
<evidence type="ECO:0000313" key="1">
    <source>
        <dbReference type="EMBL" id="CAB9528926.1"/>
    </source>
</evidence>
<reference evidence="1" key="1">
    <citation type="submission" date="2020-06" db="EMBL/GenBank/DDBJ databases">
        <authorList>
            <consortium name="Plant Systems Biology data submission"/>
        </authorList>
    </citation>
    <scope>NUCLEOTIDE SEQUENCE</scope>
    <source>
        <strain evidence="1">D6</strain>
    </source>
</reference>
<sequence length="443" mass="51414">MVKGSKIVRQREVAPSPFLQNSERVFWLFVGVTVATMGTFERVISKAATSVSQQQSQLSMSSFTAARSATVPSVATTTTKSSGSTFPEPTGDEFCLPWSQSADEWWTHKPEWEMGMENETHYCFQKIQNVEKRELLVKLYNINFHGDCSQMLTKRVWSSGWNADFMNVIDGFKHAVLNNKPVQMMNTPWHYADPYGAKPDHENFKGMPPACGKSNMFCYFLPISSCPAQEVGDPKPLREGAFYDRKDYQWYYEYATRRQTWLRRKVYEFRTKQNIQQPCTAIHVRRSDVVLHLHNKRQYFPMKDYLKPEFNVQHNIFLMTDDSNAIVEAKHEFPQYNWMYVDRPRFRASEGGFENQFPSRNPVHEVVVLLSIFQLSRQCNQLIHSHSSFASRLIQEMEASGARISKFKIGDPKKVHHDDNAHTINISKAYENIALTTTKTRKR</sequence>
<dbReference type="GO" id="GO:0006487">
    <property type="term" value="P:protein N-linked glycosylation"/>
    <property type="evidence" value="ECO:0007669"/>
    <property type="project" value="TreeGrafter"/>
</dbReference>
<accession>A0A9N8HX08</accession>
<dbReference type="Proteomes" id="UP001153069">
    <property type="component" value="Unassembled WGS sequence"/>
</dbReference>
<dbReference type="AlphaFoldDB" id="A0A9N8HX08"/>